<dbReference type="AlphaFoldDB" id="A0A0A9ZBE7"/>
<protein>
    <submittedName>
        <fullName evidence="1">Uncharacterized protein</fullName>
    </submittedName>
</protein>
<name>A0A0A9ZBE7_LYGHE</name>
<dbReference type="PANTHER" id="PTHR16260:SF3">
    <property type="entry name" value="CHROMOSOME 14 OPEN READING FRAME 119-LIKE-RELATED"/>
    <property type="match status" value="1"/>
</dbReference>
<sequence>MASSSNTFQNPDFAGQLRYMKEWFRNFSPLERSDFLPILVEEFASERRHNGLPPIHDDEAPSEAPLPSIFQCRIKLIVRWTSSWTHAQKWQFIDAIRNVDPDFVEEFLHESRFEPPEKNNL</sequence>
<gene>
    <name evidence="1" type="ORF">CM83_28428</name>
</gene>
<reference evidence="1" key="1">
    <citation type="journal article" date="2014" name="PLoS ONE">
        <title>Transcriptome-Based Identification of ABC Transporters in the Western Tarnished Plant Bug Lygus hesperus.</title>
        <authorList>
            <person name="Hull J.J."/>
            <person name="Chaney K."/>
            <person name="Geib S.M."/>
            <person name="Fabrick J.A."/>
            <person name="Brent C.S."/>
            <person name="Walsh D."/>
            <person name="Lavine L.C."/>
        </authorList>
    </citation>
    <scope>NUCLEOTIDE SEQUENCE</scope>
</reference>
<dbReference type="Pfam" id="PF14969">
    <property type="entry name" value="DUF4508"/>
    <property type="match status" value="1"/>
</dbReference>
<proteinExistence type="predicted"/>
<dbReference type="InterPro" id="IPR028019">
    <property type="entry name" value="DUF4508"/>
</dbReference>
<organism evidence="1">
    <name type="scientific">Lygus hesperus</name>
    <name type="common">Western plant bug</name>
    <dbReference type="NCBI Taxonomy" id="30085"/>
    <lineage>
        <taxon>Eukaryota</taxon>
        <taxon>Metazoa</taxon>
        <taxon>Ecdysozoa</taxon>
        <taxon>Arthropoda</taxon>
        <taxon>Hexapoda</taxon>
        <taxon>Insecta</taxon>
        <taxon>Pterygota</taxon>
        <taxon>Neoptera</taxon>
        <taxon>Paraneoptera</taxon>
        <taxon>Hemiptera</taxon>
        <taxon>Heteroptera</taxon>
        <taxon>Panheteroptera</taxon>
        <taxon>Cimicomorpha</taxon>
        <taxon>Miridae</taxon>
        <taxon>Mirini</taxon>
        <taxon>Lygus</taxon>
    </lineage>
</organism>
<reference evidence="1" key="2">
    <citation type="submission" date="2014-07" db="EMBL/GenBank/DDBJ databases">
        <authorList>
            <person name="Hull J."/>
        </authorList>
    </citation>
    <scope>NUCLEOTIDE SEQUENCE</scope>
</reference>
<dbReference type="EMBL" id="GBHO01004504">
    <property type="protein sequence ID" value="JAG39100.1"/>
    <property type="molecule type" value="Transcribed_RNA"/>
</dbReference>
<dbReference type="PANTHER" id="PTHR16260">
    <property type="entry name" value="SIMILAR TO 1700123O20RIK PROTEIN"/>
    <property type="match status" value="1"/>
</dbReference>
<evidence type="ECO:0000313" key="1">
    <source>
        <dbReference type="EMBL" id="JAG39100.1"/>
    </source>
</evidence>
<accession>A0A0A9ZBE7</accession>